<dbReference type="Pfam" id="PF14630">
    <property type="entry name" value="ORC5_C"/>
    <property type="match status" value="1"/>
</dbReference>
<comment type="subcellular location">
    <subcellularLocation>
        <location evidence="1">Nucleus</location>
    </subcellularLocation>
</comment>
<dbReference type="InterPro" id="IPR048866">
    <property type="entry name" value="ORC5_lid"/>
</dbReference>
<dbReference type="PANTHER" id="PTHR12705:SF0">
    <property type="entry name" value="ORIGIN RECOGNITION COMPLEX SUBUNIT 5"/>
    <property type="match status" value="1"/>
</dbReference>
<keyword evidence="3" id="KW-0539">Nucleus</keyword>
<dbReference type="GO" id="GO:0006270">
    <property type="term" value="P:DNA replication initiation"/>
    <property type="evidence" value="ECO:0007669"/>
    <property type="project" value="TreeGrafter"/>
</dbReference>
<dbReference type="InterPro" id="IPR020796">
    <property type="entry name" value="ORC5"/>
</dbReference>
<dbReference type="GO" id="GO:0005664">
    <property type="term" value="C:nuclear origin of replication recognition complex"/>
    <property type="evidence" value="ECO:0007669"/>
    <property type="project" value="TreeGrafter"/>
</dbReference>
<dbReference type="Pfam" id="PF21639">
    <property type="entry name" value="ORC5_lid"/>
    <property type="match status" value="1"/>
</dbReference>
<dbReference type="EMBL" id="JAOTPV010000004">
    <property type="protein sequence ID" value="KAJ4483499.1"/>
    <property type="molecule type" value="Genomic_DNA"/>
</dbReference>
<dbReference type="InterPro" id="IPR047088">
    <property type="entry name" value="ORC5_C"/>
</dbReference>
<protein>
    <submittedName>
        <fullName evidence="6">Origin recognition complex subunit 5 C-terminus-domain-containing protein</fullName>
    </submittedName>
</protein>
<feature type="domain" description="ORC5 lid" evidence="5">
    <location>
        <begin position="215"/>
        <end position="255"/>
    </location>
</feature>
<accession>A0A9W9DSI0</accession>
<evidence type="ECO:0000313" key="6">
    <source>
        <dbReference type="EMBL" id="KAJ4483499.1"/>
    </source>
</evidence>
<dbReference type="PANTHER" id="PTHR12705">
    <property type="entry name" value="ORIGIN RECOGNITION COMPLEX SUBUNIT 5"/>
    <property type="match status" value="1"/>
</dbReference>
<comment type="caution">
    <text evidence="6">The sequence shown here is derived from an EMBL/GenBank/DDBJ whole genome shotgun (WGS) entry which is preliminary data.</text>
</comment>
<proteinExistence type="predicted"/>
<reference evidence="6" key="1">
    <citation type="submission" date="2022-08" db="EMBL/GenBank/DDBJ databases">
        <title>A Global Phylogenomic Analysis of the Shiitake Genus Lentinula.</title>
        <authorList>
            <consortium name="DOE Joint Genome Institute"/>
            <person name="Sierra-Patev S."/>
            <person name="Min B."/>
            <person name="Naranjo-Ortiz M."/>
            <person name="Looney B."/>
            <person name="Konkel Z."/>
            <person name="Slot J.C."/>
            <person name="Sakamoto Y."/>
            <person name="Steenwyk J.L."/>
            <person name="Rokas A."/>
            <person name="Carro J."/>
            <person name="Camarero S."/>
            <person name="Ferreira P."/>
            <person name="Molpeceres G."/>
            <person name="Ruiz-Duenas F.J."/>
            <person name="Serrano A."/>
            <person name="Henrissat B."/>
            <person name="Drula E."/>
            <person name="Hughes K.W."/>
            <person name="Mata J.L."/>
            <person name="Ishikawa N.K."/>
            <person name="Vargas-Isla R."/>
            <person name="Ushijima S."/>
            <person name="Smith C.A."/>
            <person name="Ahrendt S."/>
            <person name="Andreopoulos W."/>
            <person name="He G."/>
            <person name="Labutti K."/>
            <person name="Lipzen A."/>
            <person name="Ng V."/>
            <person name="Riley R."/>
            <person name="Sandor L."/>
            <person name="Barry K."/>
            <person name="Martinez A.T."/>
            <person name="Xiao Y."/>
            <person name="Gibbons J.G."/>
            <person name="Terashima K."/>
            <person name="Grigoriev I.V."/>
            <person name="Hibbett D.S."/>
        </authorList>
    </citation>
    <scope>NUCLEOTIDE SEQUENCE</scope>
    <source>
        <strain evidence="6">JLM2183</strain>
    </source>
</reference>
<dbReference type="Proteomes" id="UP001150266">
    <property type="component" value="Unassembled WGS sequence"/>
</dbReference>
<evidence type="ECO:0000259" key="4">
    <source>
        <dbReference type="Pfam" id="PF14630"/>
    </source>
</evidence>
<feature type="domain" description="Origin recognition complex subunit 5 C-terminal" evidence="4">
    <location>
        <begin position="378"/>
        <end position="550"/>
    </location>
</feature>
<keyword evidence="2" id="KW-0235">DNA replication</keyword>
<evidence type="ECO:0000256" key="2">
    <source>
        <dbReference type="ARBA" id="ARBA00022705"/>
    </source>
</evidence>
<dbReference type="OrthoDB" id="365981at2759"/>
<dbReference type="AlphaFoldDB" id="A0A9W9DSI0"/>
<organism evidence="6 7">
    <name type="scientific">Lentinula aciculospora</name>
    <dbReference type="NCBI Taxonomy" id="153920"/>
    <lineage>
        <taxon>Eukaryota</taxon>
        <taxon>Fungi</taxon>
        <taxon>Dikarya</taxon>
        <taxon>Basidiomycota</taxon>
        <taxon>Agaricomycotina</taxon>
        <taxon>Agaricomycetes</taxon>
        <taxon>Agaricomycetidae</taxon>
        <taxon>Agaricales</taxon>
        <taxon>Marasmiineae</taxon>
        <taxon>Omphalotaceae</taxon>
        <taxon>Lentinula</taxon>
    </lineage>
</organism>
<sequence length="560" mass="62257">MNSIVSLLELSPPPFIFINDPIAPKYTIQSLISVLEIKTRLVHIDGISCFTPRLLYDTVLNGLSQHTSSWDQGCRNWSEEIANDSMDSFMRALKALYASLCAESLEQRLRLALVIEKPERLKERMGNIMAPLTRLAELTKLDLSVIMVSEARWEDIRPPFGAAMDPYHVDIPVPTKEVIIEHLVKVFVGHSGHSNVASTSTTPHHYDPVLLPTFKHFIHILVDVCFLYTNDPHEIQYIAAARWPGFIKPVLDAHRMNVEVAEDEDYIEFERPSTALLLQLTRHFKPSLFLALEQLYPRLTNAADWARANESDAASLAKDGLILDDSVEVDVEEEDTVNEMLLSSPTRPRASKRIQEQKAAQNLSSFDMKDTVPLSVSLPRLSQFILVAAYVASTNPAKSDLRLFGRGTDEKKRRRRGAKRLMANAKPKSGPAKIPQRFIGPSPFPLERLIAIVGALVEENDPIASEVNNPRNVPADGLDFRISGERTDYEVTRVGVYASIAQLTSLRLLVKTTSADKLDGLSTMYKCGPGAPSSYETILSLAKGLGVPLPDLIWDGAAMG</sequence>
<evidence type="ECO:0000256" key="1">
    <source>
        <dbReference type="ARBA" id="ARBA00004123"/>
    </source>
</evidence>
<evidence type="ECO:0000256" key="3">
    <source>
        <dbReference type="ARBA" id="ARBA00023242"/>
    </source>
</evidence>
<keyword evidence="7" id="KW-1185">Reference proteome</keyword>
<gene>
    <name evidence="6" type="ORF">J3R30DRAFT_1791136</name>
</gene>
<name>A0A9W9DSI0_9AGAR</name>
<dbReference type="GO" id="GO:0003688">
    <property type="term" value="F:DNA replication origin binding"/>
    <property type="evidence" value="ECO:0007669"/>
    <property type="project" value="TreeGrafter"/>
</dbReference>
<evidence type="ECO:0000259" key="5">
    <source>
        <dbReference type="Pfam" id="PF21639"/>
    </source>
</evidence>
<evidence type="ECO:0000313" key="7">
    <source>
        <dbReference type="Proteomes" id="UP001150266"/>
    </source>
</evidence>